<proteinExistence type="predicted"/>
<gene>
    <name evidence="1" type="ORF">G3580_09355</name>
</gene>
<evidence type="ECO:0000313" key="2">
    <source>
        <dbReference type="Proteomes" id="UP000501991"/>
    </source>
</evidence>
<dbReference type="InterPro" id="IPR045500">
    <property type="entry name" value="DUF6491"/>
</dbReference>
<sequence length="161" mass="17220">MHEISHKRYALAQGVGLMSIGRTVVMYALGAAQLTLAGHTALAATRAPERHAATPHPHSVRAVHTYGWTPLAADVMLLWLGVEEPYRVRLAPGCPDLRQIAPTALTRHGRSVVVGADAVLFGRLRCAVRAIDRAEPAPGMPRPHRALPLVAAPATNTSARQ</sequence>
<accession>A0A6C1B6B5</accession>
<dbReference type="RefSeq" id="WP_173764992.1">
    <property type="nucleotide sequence ID" value="NZ_CP048836.1"/>
</dbReference>
<keyword evidence="2" id="KW-1185">Reference proteome</keyword>
<protein>
    <submittedName>
        <fullName evidence="1">Uncharacterized protein</fullName>
    </submittedName>
</protein>
<dbReference type="KEGG" id="azq:G3580_09355"/>
<organism evidence="1 2">
    <name type="scientific">Nitrogeniibacter mangrovi</name>
    <dbReference type="NCBI Taxonomy" id="2016596"/>
    <lineage>
        <taxon>Bacteria</taxon>
        <taxon>Pseudomonadati</taxon>
        <taxon>Pseudomonadota</taxon>
        <taxon>Betaproteobacteria</taxon>
        <taxon>Rhodocyclales</taxon>
        <taxon>Zoogloeaceae</taxon>
        <taxon>Nitrogeniibacter</taxon>
    </lineage>
</organism>
<dbReference type="Pfam" id="PF20101">
    <property type="entry name" value="DUF6491"/>
    <property type="match status" value="1"/>
</dbReference>
<reference evidence="1 2" key="1">
    <citation type="submission" date="2020-02" db="EMBL/GenBank/DDBJ databases">
        <title>Nitrogenibacter mangrovi gen. nov., sp. nov. isolated from mangrove sediment, a denitrifying betaproteobacterium.</title>
        <authorList>
            <person name="Liao H."/>
            <person name="Tian Y."/>
        </authorList>
    </citation>
    <scope>NUCLEOTIDE SEQUENCE [LARGE SCALE GENOMIC DNA]</scope>
    <source>
        <strain evidence="1 2">M9-3-2</strain>
    </source>
</reference>
<dbReference type="EMBL" id="CP048836">
    <property type="protein sequence ID" value="QID17830.1"/>
    <property type="molecule type" value="Genomic_DNA"/>
</dbReference>
<name>A0A6C1B6B5_9RHOO</name>
<evidence type="ECO:0000313" key="1">
    <source>
        <dbReference type="EMBL" id="QID17830.1"/>
    </source>
</evidence>
<dbReference type="Proteomes" id="UP000501991">
    <property type="component" value="Chromosome"/>
</dbReference>
<dbReference type="AlphaFoldDB" id="A0A6C1B6B5"/>